<sequence length="112" mass="12739">MKKVHNFLKFSQDNHTFHKSISIRDLSSISQESTINLPVPAPEIGRLCYLVHLLLGTLDSLCTTVHLLILIGFPLLSLLLSSHLLFHVNIMKGGLLTLIQLHVCQLTCWLWW</sequence>
<keyword evidence="1" id="KW-0472">Membrane</keyword>
<keyword evidence="1" id="KW-1133">Transmembrane helix</keyword>
<name>A0A2P2M7E7_RHIMU</name>
<protein>
    <submittedName>
        <fullName evidence="2">DnaJ protein homolog</fullName>
    </submittedName>
</protein>
<keyword evidence="1" id="KW-0812">Transmembrane</keyword>
<accession>A0A2P2M7E7</accession>
<dbReference type="EMBL" id="GGEC01045642">
    <property type="protein sequence ID" value="MBX26126.1"/>
    <property type="molecule type" value="Transcribed_RNA"/>
</dbReference>
<dbReference type="AlphaFoldDB" id="A0A2P2M7E7"/>
<reference evidence="2" key="1">
    <citation type="submission" date="2018-02" db="EMBL/GenBank/DDBJ databases">
        <title>Rhizophora mucronata_Transcriptome.</title>
        <authorList>
            <person name="Meera S.P."/>
            <person name="Sreeshan A."/>
            <person name="Augustine A."/>
        </authorList>
    </citation>
    <scope>NUCLEOTIDE SEQUENCE</scope>
    <source>
        <tissue evidence="2">Leaf</tissue>
    </source>
</reference>
<proteinExistence type="predicted"/>
<evidence type="ECO:0000256" key="1">
    <source>
        <dbReference type="SAM" id="Phobius"/>
    </source>
</evidence>
<feature type="transmembrane region" description="Helical" evidence="1">
    <location>
        <begin position="65"/>
        <end position="86"/>
    </location>
</feature>
<evidence type="ECO:0000313" key="2">
    <source>
        <dbReference type="EMBL" id="MBX26126.1"/>
    </source>
</evidence>
<organism evidence="2">
    <name type="scientific">Rhizophora mucronata</name>
    <name type="common">Asiatic mangrove</name>
    <dbReference type="NCBI Taxonomy" id="61149"/>
    <lineage>
        <taxon>Eukaryota</taxon>
        <taxon>Viridiplantae</taxon>
        <taxon>Streptophyta</taxon>
        <taxon>Embryophyta</taxon>
        <taxon>Tracheophyta</taxon>
        <taxon>Spermatophyta</taxon>
        <taxon>Magnoliopsida</taxon>
        <taxon>eudicotyledons</taxon>
        <taxon>Gunneridae</taxon>
        <taxon>Pentapetalae</taxon>
        <taxon>rosids</taxon>
        <taxon>fabids</taxon>
        <taxon>Malpighiales</taxon>
        <taxon>Rhizophoraceae</taxon>
        <taxon>Rhizophora</taxon>
    </lineage>
</organism>